<dbReference type="Pfam" id="PF00004">
    <property type="entry name" value="AAA"/>
    <property type="match status" value="1"/>
</dbReference>
<dbReference type="EMBL" id="BRXW01000414">
    <property type="protein sequence ID" value="GMH52147.1"/>
    <property type="molecule type" value="Genomic_DNA"/>
</dbReference>
<keyword evidence="4 6" id="KW-0067">ATP-binding</keyword>
<dbReference type="PROSITE" id="PS00674">
    <property type="entry name" value="AAA"/>
    <property type="match status" value="1"/>
</dbReference>
<accession>A0A9W6ZIX0</accession>
<evidence type="ECO:0000313" key="10">
    <source>
        <dbReference type="Proteomes" id="UP001165122"/>
    </source>
</evidence>
<comment type="caution">
    <text evidence="9">The sequence shown here is derived from an EMBL/GenBank/DDBJ whole genome shotgun (WGS) entry which is preliminary data.</text>
</comment>
<gene>
    <name evidence="9" type="ORF">TrLO_g7467</name>
</gene>
<keyword evidence="10" id="KW-1185">Reference proteome</keyword>
<feature type="domain" description="AAA+ ATPase" evidence="8">
    <location>
        <begin position="137"/>
        <end position="272"/>
    </location>
</feature>
<dbReference type="InterPro" id="IPR041569">
    <property type="entry name" value="AAA_lid_3"/>
</dbReference>
<feature type="compositionally biased region" description="Gly residues" evidence="7">
    <location>
        <begin position="414"/>
        <end position="428"/>
    </location>
</feature>
<evidence type="ECO:0000256" key="4">
    <source>
        <dbReference type="ARBA" id="ARBA00022840"/>
    </source>
</evidence>
<evidence type="ECO:0000259" key="8">
    <source>
        <dbReference type="SMART" id="SM00382"/>
    </source>
</evidence>
<dbReference type="AlphaFoldDB" id="A0A9W6ZIX0"/>
<evidence type="ECO:0000256" key="7">
    <source>
        <dbReference type="SAM" id="MobiDB-lite"/>
    </source>
</evidence>
<sequence>MDAEQRKTFGKICMEVGLSLAASVCLAYVAKELFGDFDGIKLNPSQKTGKGVVMRLDEIRKRRKEEMDDDDEEKKLPLKPLTLNSYEVVIAENVIDPTTIPVTFSSIGGVSCKAEIYDLVVLPLLRPDLFLSGNVEVTRGILLYGRPGTGKTMIAKAIAREGQATFLNVQLSVIMNKYFGESQKTVSAVFSLARKLAPSVVFIDEIDTFLQQRNGDESALSSMKSEFLTLWDGINSDASGLVMVLGATNRPYDVDTAILRRMPRTFEIGLPDVQGRIDILNLMLKGTRLHSSMVDFLPKLANATNGFSGSDLKELVRCAKMEPIRELTKEYSEAAVKMEGGKGKGMVGPPKGTVVRAVEVRDFEVAIRKVHKTGDAAKSYKNKSKAEDNADDGVPAGPQIDMRLIAQMMAQMTGGTGNGGRGGDGNANGGRRRGFDDDDLD</sequence>
<dbReference type="Gene3D" id="1.10.8.60">
    <property type="match status" value="1"/>
</dbReference>
<dbReference type="GO" id="GO:0016887">
    <property type="term" value="F:ATP hydrolysis activity"/>
    <property type="evidence" value="ECO:0007669"/>
    <property type="project" value="InterPro"/>
</dbReference>
<dbReference type="OrthoDB" id="10254455at2759"/>
<name>A0A9W6ZIX0_9STRA</name>
<organism evidence="9 10">
    <name type="scientific">Triparma laevis f. longispina</name>
    <dbReference type="NCBI Taxonomy" id="1714387"/>
    <lineage>
        <taxon>Eukaryota</taxon>
        <taxon>Sar</taxon>
        <taxon>Stramenopiles</taxon>
        <taxon>Ochrophyta</taxon>
        <taxon>Bolidophyceae</taxon>
        <taxon>Parmales</taxon>
        <taxon>Triparmaceae</taxon>
        <taxon>Triparma</taxon>
    </lineage>
</organism>
<dbReference type="InterPro" id="IPR003593">
    <property type="entry name" value="AAA+_ATPase"/>
</dbReference>
<evidence type="ECO:0000256" key="2">
    <source>
        <dbReference type="ARBA" id="ARBA00022741"/>
    </source>
</evidence>
<evidence type="ECO:0000256" key="6">
    <source>
        <dbReference type="RuleBase" id="RU003651"/>
    </source>
</evidence>
<dbReference type="Pfam" id="PF17862">
    <property type="entry name" value="AAA_lid_3"/>
    <property type="match status" value="1"/>
</dbReference>
<dbReference type="SUPFAM" id="SSF52540">
    <property type="entry name" value="P-loop containing nucleoside triphosphate hydrolases"/>
    <property type="match status" value="1"/>
</dbReference>
<dbReference type="PANTHER" id="PTHR45644:SF3">
    <property type="entry name" value="FI08533P-RELATED"/>
    <property type="match status" value="1"/>
</dbReference>
<dbReference type="InterPro" id="IPR027417">
    <property type="entry name" value="P-loop_NTPase"/>
</dbReference>
<comment type="subcellular location">
    <subcellularLocation>
        <location evidence="1">Mitochondrion outer membrane</location>
        <topology evidence="1">Single-pass membrane protein</topology>
    </subcellularLocation>
</comment>
<dbReference type="InterPro" id="IPR003959">
    <property type="entry name" value="ATPase_AAA_core"/>
</dbReference>
<protein>
    <recommendedName>
        <fullName evidence="8">AAA+ ATPase domain-containing protein</fullName>
    </recommendedName>
</protein>
<proteinExistence type="inferred from homology"/>
<dbReference type="SMART" id="SM00382">
    <property type="entry name" value="AAA"/>
    <property type="match status" value="1"/>
</dbReference>
<keyword evidence="3" id="KW-1000">Mitochondrion outer membrane</keyword>
<evidence type="ECO:0000256" key="1">
    <source>
        <dbReference type="ARBA" id="ARBA00004572"/>
    </source>
</evidence>
<dbReference type="PANTHER" id="PTHR45644">
    <property type="entry name" value="AAA ATPASE, PUTATIVE (AFU_ORTHOLOGUE AFUA_2G12920)-RELATED-RELATED"/>
    <property type="match status" value="1"/>
</dbReference>
<dbReference type="GO" id="GO:0005524">
    <property type="term" value="F:ATP binding"/>
    <property type="evidence" value="ECO:0007669"/>
    <property type="project" value="UniProtKB-KW"/>
</dbReference>
<dbReference type="InterPro" id="IPR003960">
    <property type="entry name" value="ATPase_AAA_CS"/>
</dbReference>
<dbReference type="InterPro" id="IPR051701">
    <property type="entry name" value="Mito_OM_Translocase_MSP1"/>
</dbReference>
<dbReference type="Proteomes" id="UP001165122">
    <property type="component" value="Unassembled WGS sequence"/>
</dbReference>
<feature type="region of interest" description="Disordered" evidence="7">
    <location>
        <begin position="410"/>
        <end position="441"/>
    </location>
</feature>
<keyword evidence="2 6" id="KW-0547">Nucleotide-binding</keyword>
<reference evidence="10" key="1">
    <citation type="journal article" date="2023" name="Commun. Biol.">
        <title>Genome analysis of Parmales, the sister group of diatoms, reveals the evolutionary specialization of diatoms from phago-mixotrophs to photoautotrophs.</title>
        <authorList>
            <person name="Ban H."/>
            <person name="Sato S."/>
            <person name="Yoshikawa S."/>
            <person name="Yamada K."/>
            <person name="Nakamura Y."/>
            <person name="Ichinomiya M."/>
            <person name="Sato N."/>
            <person name="Blanc-Mathieu R."/>
            <person name="Endo H."/>
            <person name="Kuwata A."/>
            <person name="Ogata H."/>
        </authorList>
    </citation>
    <scope>NUCLEOTIDE SEQUENCE [LARGE SCALE GENOMIC DNA]</scope>
    <source>
        <strain evidence="10">NIES 3700</strain>
    </source>
</reference>
<dbReference type="Gene3D" id="3.40.50.300">
    <property type="entry name" value="P-loop containing nucleotide triphosphate hydrolases"/>
    <property type="match status" value="1"/>
</dbReference>
<feature type="region of interest" description="Disordered" evidence="7">
    <location>
        <begin position="376"/>
        <end position="397"/>
    </location>
</feature>
<comment type="similarity">
    <text evidence="6">Belongs to the AAA ATPase family.</text>
</comment>
<evidence type="ECO:0000256" key="5">
    <source>
        <dbReference type="ARBA" id="ARBA00023128"/>
    </source>
</evidence>
<evidence type="ECO:0000313" key="9">
    <source>
        <dbReference type="EMBL" id="GMH52147.1"/>
    </source>
</evidence>
<evidence type="ECO:0000256" key="3">
    <source>
        <dbReference type="ARBA" id="ARBA00022787"/>
    </source>
</evidence>
<keyword evidence="3" id="KW-0472">Membrane</keyword>
<dbReference type="GO" id="GO:0005741">
    <property type="term" value="C:mitochondrial outer membrane"/>
    <property type="evidence" value="ECO:0007669"/>
    <property type="project" value="UniProtKB-SubCell"/>
</dbReference>
<keyword evidence="5" id="KW-0496">Mitochondrion</keyword>